<evidence type="ECO:0000313" key="8">
    <source>
        <dbReference type="Proteomes" id="UP001220610"/>
    </source>
</evidence>
<protein>
    <submittedName>
        <fullName evidence="7">Diheme cytochrome c-553</fullName>
    </submittedName>
</protein>
<keyword evidence="5" id="KW-0732">Signal</keyword>
<dbReference type="PANTHER" id="PTHR35008">
    <property type="entry name" value="BLL4482 PROTEIN-RELATED"/>
    <property type="match status" value="1"/>
</dbReference>
<dbReference type="GO" id="GO:0020037">
    <property type="term" value="F:heme binding"/>
    <property type="evidence" value="ECO:0007669"/>
    <property type="project" value="InterPro"/>
</dbReference>
<evidence type="ECO:0000259" key="6">
    <source>
        <dbReference type="PROSITE" id="PS51007"/>
    </source>
</evidence>
<keyword evidence="2 4" id="KW-0479">Metal-binding</keyword>
<evidence type="ECO:0000313" key="7">
    <source>
        <dbReference type="EMBL" id="WEK38250.1"/>
    </source>
</evidence>
<feature type="chain" id="PRO_5042587887" evidence="5">
    <location>
        <begin position="21"/>
        <end position="196"/>
    </location>
</feature>
<feature type="domain" description="Cytochrome c" evidence="6">
    <location>
        <begin position="42"/>
        <end position="181"/>
    </location>
</feature>
<dbReference type="PANTHER" id="PTHR35008:SF4">
    <property type="entry name" value="BLL4482 PROTEIN"/>
    <property type="match status" value="1"/>
</dbReference>
<organism evidence="7 8">
    <name type="scientific">Candidatus Pseudobacter hemicellulosilyticus</name>
    <dbReference type="NCBI Taxonomy" id="3121375"/>
    <lineage>
        <taxon>Bacteria</taxon>
        <taxon>Pseudomonadati</taxon>
        <taxon>Bacteroidota</taxon>
        <taxon>Chitinophagia</taxon>
        <taxon>Chitinophagales</taxon>
        <taxon>Chitinophagaceae</taxon>
        <taxon>Pseudobacter</taxon>
    </lineage>
</organism>
<dbReference type="SUPFAM" id="SSF46626">
    <property type="entry name" value="Cytochrome c"/>
    <property type="match status" value="1"/>
</dbReference>
<evidence type="ECO:0000256" key="1">
    <source>
        <dbReference type="ARBA" id="ARBA00022617"/>
    </source>
</evidence>
<evidence type="ECO:0000256" key="5">
    <source>
        <dbReference type="SAM" id="SignalP"/>
    </source>
</evidence>
<reference evidence="7" key="1">
    <citation type="submission" date="2023-03" db="EMBL/GenBank/DDBJ databases">
        <title>Andean soil-derived lignocellulolytic bacterial consortium as a source of novel taxa and putative plastic-active enzymes.</title>
        <authorList>
            <person name="Diaz-Garcia L."/>
            <person name="Chuvochina M."/>
            <person name="Feuerriegel G."/>
            <person name="Bunk B."/>
            <person name="Sproer C."/>
            <person name="Streit W.R."/>
            <person name="Rodriguez L.M."/>
            <person name="Overmann J."/>
            <person name="Jimenez D.J."/>
        </authorList>
    </citation>
    <scope>NUCLEOTIDE SEQUENCE</scope>
    <source>
        <strain evidence="7">MAG 7</strain>
    </source>
</reference>
<dbReference type="InterPro" id="IPR036909">
    <property type="entry name" value="Cyt_c-like_dom_sf"/>
</dbReference>
<accession>A0AAJ5X192</accession>
<dbReference type="AlphaFoldDB" id="A0AAJ5X192"/>
<feature type="signal peptide" evidence="5">
    <location>
        <begin position="1"/>
        <end position="20"/>
    </location>
</feature>
<proteinExistence type="predicted"/>
<dbReference type="Proteomes" id="UP001220610">
    <property type="component" value="Chromosome"/>
</dbReference>
<evidence type="ECO:0000256" key="2">
    <source>
        <dbReference type="ARBA" id="ARBA00022723"/>
    </source>
</evidence>
<evidence type="ECO:0000256" key="3">
    <source>
        <dbReference type="ARBA" id="ARBA00023004"/>
    </source>
</evidence>
<keyword evidence="3 4" id="KW-0408">Iron</keyword>
<dbReference type="GO" id="GO:0009055">
    <property type="term" value="F:electron transfer activity"/>
    <property type="evidence" value="ECO:0007669"/>
    <property type="project" value="InterPro"/>
</dbReference>
<dbReference type="GO" id="GO:0046872">
    <property type="term" value="F:metal ion binding"/>
    <property type="evidence" value="ECO:0007669"/>
    <property type="project" value="UniProtKB-KW"/>
</dbReference>
<dbReference type="InterPro" id="IPR009056">
    <property type="entry name" value="Cyt_c-like_dom"/>
</dbReference>
<evidence type="ECO:0000256" key="4">
    <source>
        <dbReference type="PROSITE-ProRule" id="PRU00433"/>
    </source>
</evidence>
<dbReference type="EMBL" id="CP119311">
    <property type="protein sequence ID" value="WEK38250.1"/>
    <property type="molecule type" value="Genomic_DNA"/>
</dbReference>
<gene>
    <name evidence="7" type="ORF">P0Y53_12150</name>
</gene>
<dbReference type="Gene3D" id="1.10.760.10">
    <property type="entry name" value="Cytochrome c-like domain"/>
    <property type="match status" value="1"/>
</dbReference>
<dbReference type="PROSITE" id="PS51007">
    <property type="entry name" value="CYTC"/>
    <property type="match status" value="1"/>
</dbReference>
<keyword evidence="1 4" id="KW-0349">Heme</keyword>
<dbReference type="PROSITE" id="PS51257">
    <property type="entry name" value="PROKAR_LIPOPROTEIN"/>
    <property type="match status" value="1"/>
</dbReference>
<dbReference type="InterPro" id="IPR051459">
    <property type="entry name" value="Cytochrome_c-type_DH"/>
</dbReference>
<sequence>MKRKVPVIIAAIILAGYVISACGSSAPAQPASLQSSDTVTESPIARGQYLVTVIGCGDCHSPKVMTPMGPAPDTGRALSGHPADMPLGAIDKKALGSWVLFNHMTTAVVGPWGVSFAANLTSDTTGIGTWSEKQFFTAMRKGKFKGLEGGRPLLPPMPWQNYGGMSDEDLRAIFAYLKSTKPIKNVVPAPKSPAEL</sequence>
<name>A0AAJ5X192_9BACT</name>